<evidence type="ECO:0000313" key="3">
    <source>
        <dbReference type="EMBL" id="BCE50815.1"/>
    </source>
</evidence>
<evidence type="ECO:0000313" key="2">
    <source>
        <dbReference type="EMBL" id="BCE24556.1"/>
    </source>
</evidence>
<evidence type="ECO:0000256" key="1">
    <source>
        <dbReference type="SAM" id="MobiDB-lite"/>
    </source>
</evidence>
<reference evidence="2" key="1">
    <citation type="submission" date="2020-05" db="EMBL/GenBank/DDBJ databases">
        <title>Complete genome sequence of Bradyrhizobium diazoefficiens XF1 isolated from soybean nodule.</title>
        <authorList>
            <person name="Noda R."/>
            <person name="Kakizaki K."/>
            <person name="Minamisawa K."/>
        </authorList>
    </citation>
    <scope>NUCLEOTIDE SEQUENCE</scope>
    <source>
        <strain evidence="2">XF1</strain>
    </source>
</reference>
<gene>
    <name evidence="2" type="ORF">XF1B_72370</name>
    <name evidence="3" type="ORF">XF4B_71640</name>
</gene>
<dbReference type="EMBL" id="AP023091">
    <property type="protein sequence ID" value="BCE24556.1"/>
    <property type="molecule type" value="Genomic_DNA"/>
</dbReference>
<name>A0A809ZFK0_9BRAD</name>
<sequence>MTTLALENEPPHHIIHAVHSSVKMMAPALSGRRGRVMVVLRVGKTPADIIASRGAPNREPDHGTGQWIR</sequence>
<reference evidence="3" key="2">
    <citation type="submission" date="2020-05" db="EMBL/GenBank/DDBJ databases">
        <title>Complete genome sequence of Bradyrhizobium diazoefficiens XF4 isolated from soybean nodule.</title>
        <authorList>
            <person name="Noda R."/>
            <person name="Kakizaki K."/>
            <person name="Minamisawa K."/>
        </authorList>
    </citation>
    <scope>NUCLEOTIDE SEQUENCE</scope>
    <source>
        <strain evidence="3">XF4</strain>
    </source>
</reference>
<protein>
    <submittedName>
        <fullName evidence="3">Uncharacterized protein</fullName>
    </submittedName>
</protein>
<feature type="region of interest" description="Disordered" evidence="1">
    <location>
        <begin position="50"/>
        <end position="69"/>
    </location>
</feature>
<dbReference type="AlphaFoldDB" id="A0A809ZFK0"/>
<proteinExistence type="predicted"/>
<dbReference type="EMBL" id="AP023094">
    <property type="protein sequence ID" value="BCE50815.1"/>
    <property type="molecule type" value="Genomic_DNA"/>
</dbReference>
<organism evidence="3">
    <name type="scientific">Bradyrhizobium diazoefficiens</name>
    <dbReference type="NCBI Taxonomy" id="1355477"/>
    <lineage>
        <taxon>Bacteria</taxon>
        <taxon>Pseudomonadati</taxon>
        <taxon>Pseudomonadota</taxon>
        <taxon>Alphaproteobacteria</taxon>
        <taxon>Hyphomicrobiales</taxon>
        <taxon>Nitrobacteraceae</taxon>
        <taxon>Bradyrhizobium</taxon>
    </lineage>
</organism>
<accession>A0A809ZFK0</accession>